<gene>
    <name evidence="2" type="ORF">VDAG_01168</name>
</gene>
<dbReference type="AlphaFoldDB" id="G2WTP5"/>
<keyword evidence="3" id="KW-1185">Reference proteome</keyword>
<evidence type="ECO:0000313" key="2">
    <source>
        <dbReference type="EMBL" id="EGY17486.1"/>
    </source>
</evidence>
<dbReference type="HOGENOM" id="CLU_1662157_0_0_1"/>
<accession>G2WTP5</accession>
<dbReference type="eggNOG" id="ENOG502T4TN">
    <property type="taxonomic scope" value="Eukaryota"/>
</dbReference>
<feature type="compositionally biased region" description="Basic and acidic residues" evidence="1">
    <location>
        <begin position="135"/>
        <end position="153"/>
    </location>
</feature>
<evidence type="ECO:0000256" key="1">
    <source>
        <dbReference type="SAM" id="MobiDB-lite"/>
    </source>
</evidence>
<dbReference type="InParanoid" id="G2WTP5"/>
<proteinExistence type="predicted"/>
<dbReference type="Proteomes" id="UP000001611">
    <property type="component" value="Chromosome 1"/>
</dbReference>
<dbReference type="KEGG" id="vda:VDAG_01168"/>
<dbReference type="GeneID" id="20702631"/>
<dbReference type="OrthoDB" id="3251507at2759"/>
<name>G2WTP5_VERDV</name>
<sequence>MGTAVSYCSYFAQDAPVILGEPILLMQLEQVHDRAKLSHDMLAGENARNKSVRYECLPKVAPANLYEGQVSDAVKLREELLDEIIEKMQHDTLSIFKQKFPQGKRNDSRTDLRIMESVSSHLVDVGWVASVGDESTDHRSSDHAFPRPRDRGGSDPWIY</sequence>
<protein>
    <submittedName>
        <fullName evidence="2">Uncharacterized protein</fullName>
    </submittedName>
</protein>
<dbReference type="EMBL" id="DS572696">
    <property type="protein sequence ID" value="EGY17486.1"/>
    <property type="molecule type" value="Genomic_DNA"/>
</dbReference>
<reference evidence="2 3" key="1">
    <citation type="submission" date="2008-03" db="EMBL/GenBank/DDBJ databases">
        <title>The Genome Sequence of Verticillium dahliae VdLs.17.</title>
        <authorList>
            <consortium name="The Broad Institute Genome Sequencing Platform"/>
            <person name="Ma L.-J.J."/>
            <person name="Klosterman S.J."/>
            <person name="Subbarao K."/>
            <person name="Dobinson K."/>
            <person name="Veronese P."/>
            <person name="Kang S."/>
            <person name="Gold S.E."/>
            <person name="Young S."/>
            <person name="Jaffe D."/>
            <person name="Gnerre S."/>
            <person name="Berlin A."/>
            <person name="Heiman D."/>
            <person name="Hepburn T."/>
            <person name="Sykes S."/>
            <person name="Alvarado L."/>
            <person name="Kodira C.D."/>
            <person name="Lander E."/>
            <person name="Galagan J."/>
            <person name="Nusbaum C."/>
            <person name="Birren B."/>
        </authorList>
    </citation>
    <scope>NUCLEOTIDE SEQUENCE [LARGE SCALE GENOMIC DNA]</scope>
    <source>
        <strain evidence="3">VdLs.17 / ATCC MYA-4575 / FGSC 10137</strain>
    </source>
</reference>
<organism evidence="2 3">
    <name type="scientific">Verticillium dahliae (strain VdLs.17 / ATCC MYA-4575 / FGSC 10137)</name>
    <name type="common">Verticillium wilt</name>
    <dbReference type="NCBI Taxonomy" id="498257"/>
    <lineage>
        <taxon>Eukaryota</taxon>
        <taxon>Fungi</taxon>
        <taxon>Dikarya</taxon>
        <taxon>Ascomycota</taxon>
        <taxon>Pezizomycotina</taxon>
        <taxon>Sordariomycetes</taxon>
        <taxon>Hypocreomycetidae</taxon>
        <taxon>Glomerellales</taxon>
        <taxon>Plectosphaerellaceae</taxon>
        <taxon>Verticillium</taxon>
    </lineage>
</organism>
<dbReference type="RefSeq" id="XP_009648349.1">
    <property type="nucleotide sequence ID" value="XM_009650054.1"/>
</dbReference>
<evidence type="ECO:0000313" key="3">
    <source>
        <dbReference type="Proteomes" id="UP000001611"/>
    </source>
</evidence>
<feature type="region of interest" description="Disordered" evidence="1">
    <location>
        <begin position="133"/>
        <end position="159"/>
    </location>
</feature>
<dbReference type="STRING" id="498257.G2WTP5"/>